<comment type="similarity">
    <text evidence="1">Belongs to the TRAFAC class myosin-kinesin ATPase superfamily. Kinesin family. KIN-14 subfamily.</text>
</comment>
<feature type="binding site" evidence="6">
    <location>
        <begin position="540"/>
        <end position="547"/>
    </location>
    <ligand>
        <name>ATP</name>
        <dbReference type="ChEBI" id="CHEBI:30616"/>
    </ligand>
</feature>
<evidence type="ECO:0000256" key="4">
    <source>
        <dbReference type="ARBA" id="ARBA00022840"/>
    </source>
</evidence>
<evidence type="ECO:0000256" key="6">
    <source>
        <dbReference type="PROSITE-ProRule" id="PRU00283"/>
    </source>
</evidence>
<dbReference type="PANTHER" id="PTHR47972">
    <property type="entry name" value="KINESIN-LIKE PROTEIN KLP-3"/>
    <property type="match status" value="1"/>
</dbReference>
<reference evidence="11" key="1">
    <citation type="submission" date="2021-01" db="EMBL/GenBank/DDBJ databases">
        <authorList>
            <person name="Corre E."/>
            <person name="Pelletier E."/>
            <person name="Niang G."/>
            <person name="Scheremetjew M."/>
            <person name="Finn R."/>
            <person name="Kale V."/>
            <person name="Holt S."/>
            <person name="Cochrane G."/>
            <person name="Meng A."/>
            <person name="Brown T."/>
            <person name="Cohen L."/>
        </authorList>
    </citation>
    <scope>NUCLEOTIDE SEQUENCE</scope>
    <source>
        <strain evidence="11">B650</strain>
    </source>
</reference>
<feature type="coiled-coil region" evidence="8">
    <location>
        <begin position="172"/>
        <end position="199"/>
    </location>
</feature>
<dbReference type="AlphaFoldDB" id="A0A7S2KNS5"/>
<feature type="compositionally biased region" description="Low complexity" evidence="9">
    <location>
        <begin position="43"/>
        <end position="56"/>
    </location>
</feature>
<organism evidence="11">
    <name type="scientific">Leptocylindrus danicus</name>
    <dbReference type="NCBI Taxonomy" id="163516"/>
    <lineage>
        <taxon>Eukaryota</taxon>
        <taxon>Sar</taxon>
        <taxon>Stramenopiles</taxon>
        <taxon>Ochrophyta</taxon>
        <taxon>Bacillariophyta</taxon>
        <taxon>Coscinodiscophyceae</taxon>
        <taxon>Chaetocerotophycidae</taxon>
        <taxon>Leptocylindrales</taxon>
        <taxon>Leptocylindraceae</taxon>
        <taxon>Leptocylindrus</taxon>
    </lineage>
</organism>
<dbReference type="InterPro" id="IPR036961">
    <property type="entry name" value="Kinesin_motor_dom_sf"/>
</dbReference>
<gene>
    <name evidence="11" type="ORF">LDAN0321_LOCUS10534</name>
</gene>
<evidence type="ECO:0000256" key="7">
    <source>
        <dbReference type="RuleBase" id="RU000394"/>
    </source>
</evidence>
<dbReference type="InterPro" id="IPR027417">
    <property type="entry name" value="P-loop_NTPase"/>
</dbReference>
<dbReference type="InterPro" id="IPR019821">
    <property type="entry name" value="Kinesin_motor_CS"/>
</dbReference>
<dbReference type="GO" id="GO:0008017">
    <property type="term" value="F:microtubule binding"/>
    <property type="evidence" value="ECO:0007669"/>
    <property type="project" value="InterPro"/>
</dbReference>
<dbReference type="PROSITE" id="PS50067">
    <property type="entry name" value="KINESIN_MOTOR_2"/>
    <property type="match status" value="1"/>
</dbReference>
<keyword evidence="5 6" id="KW-0505">Motor protein</keyword>
<feature type="domain" description="Kinesin motor" evidence="10">
    <location>
        <begin position="459"/>
        <end position="797"/>
    </location>
</feature>
<evidence type="ECO:0000313" key="11">
    <source>
        <dbReference type="EMBL" id="CAD9582011.1"/>
    </source>
</evidence>
<evidence type="ECO:0000256" key="9">
    <source>
        <dbReference type="SAM" id="MobiDB-lite"/>
    </source>
</evidence>
<dbReference type="PROSITE" id="PS00411">
    <property type="entry name" value="KINESIN_MOTOR_1"/>
    <property type="match status" value="1"/>
</dbReference>
<feature type="compositionally biased region" description="Basic residues" evidence="9">
    <location>
        <begin position="92"/>
        <end position="105"/>
    </location>
</feature>
<dbReference type="GO" id="GO:0005874">
    <property type="term" value="C:microtubule"/>
    <property type="evidence" value="ECO:0007669"/>
    <property type="project" value="UniProtKB-KW"/>
</dbReference>
<dbReference type="GO" id="GO:0005524">
    <property type="term" value="F:ATP binding"/>
    <property type="evidence" value="ECO:0007669"/>
    <property type="project" value="UniProtKB-UniRule"/>
</dbReference>
<feature type="region of interest" description="Disordered" evidence="9">
    <location>
        <begin position="36"/>
        <end position="56"/>
    </location>
</feature>
<evidence type="ECO:0000256" key="3">
    <source>
        <dbReference type="ARBA" id="ARBA00022741"/>
    </source>
</evidence>
<dbReference type="GO" id="GO:0003777">
    <property type="term" value="F:microtubule motor activity"/>
    <property type="evidence" value="ECO:0007669"/>
    <property type="project" value="InterPro"/>
</dbReference>
<dbReference type="InterPro" id="IPR027640">
    <property type="entry name" value="Kinesin-like_fam"/>
</dbReference>
<dbReference type="GO" id="GO:0007018">
    <property type="term" value="P:microtubule-based movement"/>
    <property type="evidence" value="ECO:0007669"/>
    <property type="project" value="InterPro"/>
</dbReference>
<dbReference type="InterPro" id="IPR001752">
    <property type="entry name" value="Kinesin_motor_dom"/>
</dbReference>
<keyword evidence="2 7" id="KW-0493">Microtubule</keyword>
<dbReference type="PRINTS" id="PR00380">
    <property type="entry name" value="KINESINHEAVY"/>
</dbReference>
<sequence length="810" mass="90453">MGATQRFRLAKEQRRLQQQQELMQFRQSEMVNDENISQGNGYLSQSSSRAPSLSASPIMAASPNTELIDPLFSQESAHSVSLSMDDGDYGGSRHRRGKSKCKTPNRRMSISGGAKKMRRRSVAVSNLSIDRGLSQERNALNTSNLSFAAVPSNSQQSLDETILDDSVNNNGSIGLKSRVIEMQQRIQRLEREKMELSMSKAPLESRLRQAEEAWSKEQHRFIQEIESMKSAAKDADERFLSLEMERDSLKEETSRLMLAARKASSTLHSDYASNDRELAELKEKYRHATEEIHCLKIDKISLESDLKATNMELDSLFRTHEDLQDEFKEVASAQSQSSDAVIQLEALTTEHIATSAQLNAVCADLAETKSNNQAAMVEIEEERKREVDQLKFEISVLRARRGNWEEDEDGDVADVEDEAVLRARIEERDNRISELEEQLFKSEQLRRVMHNRIQELRGNIRVFVRTRPFLPGDGNSTDSPIIVAPDGESLDIVRGDRDKQSFGFDKVFAPSAGQESVFTEVSDFVQSALDGYNVCLFSYGQTGSGKTHTMQGSGNGAMRGIIPRAVEQILTQADILRSQKWQFTMAASFLEIYNENLRDLLISLSNQSATKTKAKKLSIKRDIHGKSYVDGLTKIKIDTKDPVVGMEQLENVMVAATRSRSVASTKMNSQSSRSHSVFILHLQGVNEENGTVVEGSLNLCDLAGSERLDRSGAANDAKRLRETQAINKSLSCLGDVFTSLANGASHIPFRNSKLTYLLQDCLSGDGKALMFVNLSPTVSSSHESICSLRFAQRVNQVELGKATKHVQYLK</sequence>
<keyword evidence="8" id="KW-0175">Coiled coil</keyword>
<dbReference type="PANTHER" id="PTHR47972:SF45">
    <property type="entry name" value="PROTEIN CLARET SEGREGATIONAL"/>
    <property type="match status" value="1"/>
</dbReference>
<keyword evidence="4 6" id="KW-0067">ATP-binding</keyword>
<keyword evidence="3 6" id="KW-0547">Nucleotide-binding</keyword>
<evidence type="ECO:0000256" key="8">
    <source>
        <dbReference type="SAM" id="Coils"/>
    </source>
</evidence>
<feature type="region of interest" description="Disordered" evidence="9">
    <location>
        <begin position="81"/>
        <end position="121"/>
    </location>
</feature>
<name>A0A7S2KNS5_9STRA</name>
<dbReference type="SMART" id="SM00129">
    <property type="entry name" value="KISc"/>
    <property type="match status" value="1"/>
</dbReference>
<dbReference type="SUPFAM" id="SSF52540">
    <property type="entry name" value="P-loop containing nucleoside triphosphate hydrolases"/>
    <property type="match status" value="1"/>
</dbReference>
<protein>
    <recommendedName>
        <fullName evidence="7">Kinesin-like protein</fullName>
    </recommendedName>
</protein>
<accession>A0A7S2KNS5</accession>
<evidence type="ECO:0000256" key="1">
    <source>
        <dbReference type="ARBA" id="ARBA00010899"/>
    </source>
</evidence>
<feature type="coiled-coil region" evidence="8">
    <location>
        <begin position="232"/>
        <end position="326"/>
    </location>
</feature>
<dbReference type="Pfam" id="PF00225">
    <property type="entry name" value="Kinesin"/>
    <property type="match status" value="1"/>
</dbReference>
<evidence type="ECO:0000259" key="10">
    <source>
        <dbReference type="PROSITE" id="PS50067"/>
    </source>
</evidence>
<dbReference type="Gene3D" id="3.40.850.10">
    <property type="entry name" value="Kinesin motor domain"/>
    <property type="match status" value="1"/>
</dbReference>
<feature type="coiled-coil region" evidence="8">
    <location>
        <begin position="418"/>
        <end position="445"/>
    </location>
</feature>
<evidence type="ECO:0000256" key="5">
    <source>
        <dbReference type="ARBA" id="ARBA00023175"/>
    </source>
</evidence>
<proteinExistence type="inferred from homology"/>
<dbReference type="EMBL" id="HBGY01016279">
    <property type="protein sequence ID" value="CAD9582011.1"/>
    <property type="molecule type" value="Transcribed_RNA"/>
</dbReference>
<evidence type="ECO:0000256" key="2">
    <source>
        <dbReference type="ARBA" id="ARBA00022701"/>
    </source>
</evidence>